<evidence type="ECO:0000313" key="4">
    <source>
        <dbReference type="EMBL" id="GGD02970.1"/>
    </source>
</evidence>
<dbReference type="InterPro" id="IPR010317">
    <property type="entry name" value="WxLIP_PGBD"/>
</dbReference>
<keyword evidence="1" id="KW-1133">Transmembrane helix</keyword>
<dbReference type="InterPro" id="IPR021759">
    <property type="entry name" value="WxLIP_HBD"/>
</dbReference>
<proteinExistence type="predicted"/>
<comment type="caution">
    <text evidence="4">The sequence shown here is derived from an EMBL/GenBank/DDBJ whole genome shotgun (WGS) entry which is preliminary data.</text>
</comment>
<evidence type="ECO:0008006" key="6">
    <source>
        <dbReference type="Google" id="ProtNLM"/>
    </source>
</evidence>
<feature type="transmembrane region" description="Helical" evidence="1">
    <location>
        <begin position="7"/>
        <end position="26"/>
    </location>
</feature>
<dbReference type="Pfam" id="PF06030">
    <property type="entry name" value="WxLIP_PGBD"/>
    <property type="match status" value="1"/>
</dbReference>
<keyword evidence="1" id="KW-0812">Transmembrane</keyword>
<name>A0ABQ1PT39_9ENTE</name>
<evidence type="ECO:0000259" key="2">
    <source>
        <dbReference type="Pfam" id="PF06030"/>
    </source>
</evidence>
<sequence>MNSKSKVYIWILGMVVFFFLGTPLLAQGEKDDSPAGAIGFTYKIVYPENQLSKNGYFDLKMKPGQEQTVEVLLSNPGSEPITVSVSANSARTNPNGVIEYGSTSLQADKSMKFNFTDIVDVPKTLEIPVGKVVPLSIKLTMPETSFDGIVLGGIHMQRVTKDENPSEQRGTMVVNEYAYVLGLQLRESETEIPYELGFVKAYADQPDYKNTIVIDLGNKSSDIVKDVSVEAQIMGENDDNVLYEATRSNMRFAPNTVMNFPVSMEGQPMKPGKYRAHILAKSGSQKWEWTEGFTISKKDAEDFNKKAVGLIQEPGINWLLVGSIVGAGLILVVVLLLIVYLRNNKMKKEQEEFERKKKAKKKG</sequence>
<evidence type="ECO:0000313" key="5">
    <source>
        <dbReference type="Proteomes" id="UP000630615"/>
    </source>
</evidence>
<dbReference type="Pfam" id="PF11797">
    <property type="entry name" value="WxLIP_HBD"/>
    <property type="match status" value="1"/>
</dbReference>
<keyword evidence="5" id="KW-1185">Reference proteome</keyword>
<reference evidence="5" key="1">
    <citation type="journal article" date="2019" name="Int. J. Syst. Evol. Microbiol.">
        <title>The Global Catalogue of Microorganisms (GCM) 10K type strain sequencing project: providing services to taxonomists for standard genome sequencing and annotation.</title>
        <authorList>
            <consortium name="The Broad Institute Genomics Platform"/>
            <consortium name="The Broad Institute Genome Sequencing Center for Infectious Disease"/>
            <person name="Wu L."/>
            <person name="Ma J."/>
        </authorList>
    </citation>
    <scope>NUCLEOTIDE SEQUENCE [LARGE SCALE GENOMIC DNA]</scope>
    <source>
        <strain evidence="5">CGMCC 1.15942</strain>
    </source>
</reference>
<feature type="domain" description="WxL Interacting Protein peptidoglycan binding" evidence="2">
    <location>
        <begin position="40"/>
        <end position="157"/>
    </location>
</feature>
<keyword evidence="1" id="KW-0472">Membrane</keyword>
<gene>
    <name evidence="4" type="ORF">GCM10011573_35550</name>
</gene>
<feature type="domain" description="WxL Interacting Protein host binding" evidence="3">
    <location>
        <begin position="169"/>
        <end position="305"/>
    </location>
</feature>
<organism evidence="4 5">
    <name type="scientific">Enterococcus wangshanyuanii</name>
    <dbReference type="NCBI Taxonomy" id="2005703"/>
    <lineage>
        <taxon>Bacteria</taxon>
        <taxon>Bacillati</taxon>
        <taxon>Bacillota</taxon>
        <taxon>Bacilli</taxon>
        <taxon>Lactobacillales</taxon>
        <taxon>Enterococcaceae</taxon>
        <taxon>Enterococcus</taxon>
    </lineage>
</organism>
<feature type="transmembrane region" description="Helical" evidence="1">
    <location>
        <begin position="318"/>
        <end position="341"/>
    </location>
</feature>
<protein>
    <recommendedName>
        <fullName evidence="6">DUF3324 domain-containing protein</fullName>
    </recommendedName>
</protein>
<dbReference type="EMBL" id="BMKI01000014">
    <property type="protein sequence ID" value="GGD02970.1"/>
    <property type="molecule type" value="Genomic_DNA"/>
</dbReference>
<dbReference type="Proteomes" id="UP000630615">
    <property type="component" value="Unassembled WGS sequence"/>
</dbReference>
<evidence type="ECO:0000256" key="1">
    <source>
        <dbReference type="SAM" id="Phobius"/>
    </source>
</evidence>
<evidence type="ECO:0000259" key="3">
    <source>
        <dbReference type="Pfam" id="PF11797"/>
    </source>
</evidence>
<dbReference type="RefSeq" id="WP_162288384.1">
    <property type="nucleotide sequence ID" value="NZ_CP021876.1"/>
</dbReference>
<accession>A0ABQ1PT39</accession>